<keyword evidence="3" id="KW-1185">Reference proteome</keyword>
<gene>
    <name evidence="2" type="ORF">ACFP1B_36710</name>
</gene>
<feature type="compositionally biased region" description="Gly residues" evidence="1">
    <location>
        <begin position="65"/>
        <end position="78"/>
    </location>
</feature>
<evidence type="ECO:0000313" key="2">
    <source>
        <dbReference type="EMBL" id="MFC5918937.1"/>
    </source>
</evidence>
<dbReference type="EMBL" id="JBHSPU010000049">
    <property type="protein sequence ID" value="MFC5918937.1"/>
    <property type="molecule type" value="Genomic_DNA"/>
</dbReference>
<name>A0ABW1GZ85_9ACTN</name>
<organism evidence="2 3">
    <name type="scientific">Streptomyces pulveraceus</name>
    <dbReference type="NCBI Taxonomy" id="68258"/>
    <lineage>
        <taxon>Bacteria</taxon>
        <taxon>Bacillati</taxon>
        <taxon>Actinomycetota</taxon>
        <taxon>Actinomycetes</taxon>
        <taxon>Kitasatosporales</taxon>
        <taxon>Streptomycetaceae</taxon>
        <taxon>Streptomyces</taxon>
    </lineage>
</organism>
<evidence type="ECO:0008006" key="4">
    <source>
        <dbReference type="Google" id="ProtNLM"/>
    </source>
</evidence>
<sequence length="252" mass="25417">MASSAPKPVRATSAPRPGRPALALAVAGALLGLPLMSACGPSTGSSDGAATPHARGGTATAKGTDGTGGSGSNGGSGGTSWALSAPRTVAGHPQGQPPADMVRRFDDDTHKNAARLGVSGTPVRAYYDDRTDGAWILYTGVTGSGFEPGRLHDILDRLPAVHDDGAGDRTTTSAIDADPGPHGGRAICDTVLLRTELLATAVSTCSWFTPTTAAGITLIPKTDGTGTKLGFTAAEVAPIMRAVRAEVEVPRR</sequence>
<accession>A0ABW1GZ85</accession>
<reference evidence="3" key="1">
    <citation type="journal article" date="2019" name="Int. J. Syst. Evol. Microbiol.">
        <title>The Global Catalogue of Microorganisms (GCM) 10K type strain sequencing project: providing services to taxonomists for standard genome sequencing and annotation.</title>
        <authorList>
            <consortium name="The Broad Institute Genomics Platform"/>
            <consortium name="The Broad Institute Genome Sequencing Center for Infectious Disease"/>
            <person name="Wu L."/>
            <person name="Ma J."/>
        </authorList>
    </citation>
    <scope>NUCLEOTIDE SEQUENCE [LARGE SCALE GENOMIC DNA]</scope>
    <source>
        <strain evidence="3">JCM 4147</strain>
    </source>
</reference>
<proteinExistence type="predicted"/>
<dbReference type="Proteomes" id="UP001596200">
    <property type="component" value="Unassembled WGS sequence"/>
</dbReference>
<comment type="caution">
    <text evidence="2">The sequence shown here is derived from an EMBL/GenBank/DDBJ whole genome shotgun (WGS) entry which is preliminary data.</text>
</comment>
<evidence type="ECO:0000256" key="1">
    <source>
        <dbReference type="SAM" id="MobiDB-lite"/>
    </source>
</evidence>
<evidence type="ECO:0000313" key="3">
    <source>
        <dbReference type="Proteomes" id="UP001596200"/>
    </source>
</evidence>
<dbReference type="RefSeq" id="WP_344508260.1">
    <property type="nucleotide sequence ID" value="NZ_BAAATU010000005.1"/>
</dbReference>
<feature type="region of interest" description="Disordered" evidence="1">
    <location>
        <begin position="41"/>
        <end position="101"/>
    </location>
</feature>
<protein>
    <recommendedName>
        <fullName evidence="4">Lipoprotein</fullName>
    </recommendedName>
</protein>